<keyword evidence="3" id="KW-0863">Zinc-finger</keyword>
<evidence type="ECO:0000259" key="8">
    <source>
        <dbReference type="PROSITE" id="PS50171"/>
    </source>
</evidence>
<protein>
    <submittedName>
        <fullName evidence="9">OLC1v1029876C1</fullName>
    </submittedName>
</protein>
<dbReference type="EMBL" id="OX459119">
    <property type="protein sequence ID" value="CAI9094183.1"/>
    <property type="molecule type" value="Genomic_DNA"/>
</dbReference>
<dbReference type="Proteomes" id="UP001161247">
    <property type="component" value="Chromosome 2"/>
</dbReference>
<feature type="coiled-coil region" evidence="6">
    <location>
        <begin position="143"/>
        <end position="170"/>
    </location>
</feature>
<dbReference type="InterPro" id="IPR000690">
    <property type="entry name" value="Matrin/U1-C_Znf_C2H2"/>
</dbReference>
<dbReference type="Pfam" id="PF11931">
    <property type="entry name" value="SF3a60_Prp9_C"/>
    <property type="match status" value="1"/>
</dbReference>
<feature type="compositionally biased region" description="Acidic residues" evidence="7">
    <location>
        <begin position="180"/>
        <end position="199"/>
    </location>
</feature>
<evidence type="ECO:0000256" key="6">
    <source>
        <dbReference type="SAM" id="Coils"/>
    </source>
</evidence>
<dbReference type="PANTHER" id="PTHR12786:SF2">
    <property type="entry name" value="SPLICING FACTOR 3A SUBUNIT 3"/>
    <property type="match status" value="1"/>
</dbReference>
<evidence type="ECO:0000313" key="9">
    <source>
        <dbReference type="EMBL" id="CAI9094183.1"/>
    </source>
</evidence>
<keyword evidence="6" id="KW-0175">Coiled coil</keyword>
<evidence type="ECO:0000256" key="5">
    <source>
        <dbReference type="ARBA" id="ARBA00023242"/>
    </source>
</evidence>
<dbReference type="InterPro" id="IPR051421">
    <property type="entry name" value="RNA_Proc_DNA_Dmg_Regulator"/>
</dbReference>
<accession>A0AAV1CHS1</accession>
<proteinExistence type="predicted"/>
<dbReference type="GO" id="GO:0000398">
    <property type="term" value="P:mRNA splicing, via spliceosome"/>
    <property type="evidence" value="ECO:0007669"/>
    <property type="project" value="InterPro"/>
</dbReference>
<gene>
    <name evidence="9" type="ORF">OLC1_LOCUS5406</name>
</gene>
<dbReference type="PROSITE" id="PS50171">
    <property type="entry name" value="ZF_MATRIN"/>
    <property type="match status" value="1"/>
</dbReference>
<feature type="domain" description="Matrin-type" evidence="8">
    <location>
        <begin position="231"/>
        <end position="262"/>
    </location>
</feature>
<reference evidence="9" key="1">
    <citation type="submission" date="2023-03" db="EMBL/GenBank/DDBJ databases">
        <authorList>
            <person name="Julca I."/>
        </authorList>
    </citation>
    <scope>NUCLEOTIDE SEQUENCE</scope>
</reference>
<evidence type="ECO:0000256" key="4">
    <source>
        <dbReference type="ARBA" id="ARBA00022833"/>
    </source>
</evidence>
<dbReference type="GO" id="GO:0003723">
    <property type="term" value="F:RNA binding"/>
    <property type="evidence" value="ECO:0007669"/>
    <property type="project" value="InterPro"/>
</dbReference>
<dbReference type="PANTHER" id="PTHR12786">
    <property type="entry name" value="SPLICING FACTOR SF3A-RELATED"/>
    <property type="match status" value="1"/>
</dbReference>
<keyword evidence="10" id="KW-1185">Reference proteome</keyword>
<dbReference type="GO" id="GO:0005681">
    <property type="term" value="C:spliceosomal complex"/>
    <property type="evidence" value="ECO:0007669"/>
    <property type="project" value="InterPro"/>
</dbReference>
<sequence>MLEAARASHEELERIERLIVKELQSEPSTARDRLYQSHRVRYMIDQITDTTNKLTDIYQHMNDDQLNGTKDEQILAQLEEQIRDYQKTHPVAMAVDVNEELEQMILKEEPRIEFSGEEGGQDHGSVPPPQLDEEDAKEIALMEAKLQKLCELLEETISRTKENVERKQALTYREMKAEREAEEETQAEAGSDDEEEEELEQRYNPLKLPMGWDGENIPYWLYKLHGLNQEFSCEICGNHRYRGRRAFEQHFRQSRHQHGMRCLGIPNTKNFNEITSIVEARQLWQELQQRERLNEWHPDLQEEYEDQEGNIYNKRTYTDLQRQGLL</sequence>
<keyword evidence="4" id="KW-0862">Zinc</keyword>
<comment type="subcellular location">
    <subcellularLocation>
        <location evidence="1">Nucleus</location>
    </subcellularLocation>
</comment>
<evidence type="ECO:0000256" key="3">
    <source>
        <dbReference type="ARBA" id="ARBA00022771"/>
    </source>
</evidence>
<name>A0AAV1CHS1_OLDCO</name>
<organism evidence="9 10">
    <name type="scientific">Oldenlandia corymbosa var. corymbosa</name>
    <dbReference type="NCBI Taxonomy" id="529605"/>
    <lineage>
        <taxon>Eukaryota</taxon>
        <taxon>Viridiplantae</taxon>
        <taxon>Streptophyta</taxon>
        <taxon>Embryophyta</taxon>
        <taxon>Tracheophyta</taxon>
        <taxon>Spermatophyta</taxon>
        <taxon>Magnoliopsida</taxon>
        <taxon>eudicotyledons</taxon>
        <taxon>Gunneridae</taxon>
        <taxon>Pentapetalae</taxon>
        <taxon>asterids</taxon>
        <taxon>lamiids</taxon>
        <taxon>Gentianales</taxon>
        <taxon>Rubiaceae</taxon>
        <taxon>Rubioideae</taxon>
        <taxon>Spermacoceae</taxon>
        <taxon>Hedyotis-Oldenlandia complex</taxon>
        <taxon>Oldenlandia</taxon>
    </lineage>
</organism>
<dbReference type="AlphaFoldDB" id="A0AAV1CHS1"/>
<feature type="region of interest" description="Disordered" evidence="7">
    <location>
        <begin position="175"/>
        <end position="200"/>
    </location>
</feature>
<keyword evidence="2" id="KW-0479">Metal-binding</keyword>
<dbReference type="GO" id="GO:0008270">
    <property type="term" value="F:zinc ion binding"/>
    <property type="evidence" value="ECO:0007669"/>
    <property type="project" value="UniProtKB-KW"/>
</dbReference>
<keyword evidence="5" id="KW-0539">Nucleus</keyword>
<evidence type="ECO:0000256" key="1">
    <source>
        <dbReference type="ARBA" id="ARBA00004123"/>
    </source>
</evidence>
<evidence type="ECO:0000256" key="7">
    <source>
        <dbReference type="SAM" id="MobiDB-lite"/>
    </source>
</evidence>
<dbReference type="InterPro" id="IPR024598">
    <property type="entry name" value="SF3a60/Prp9_C"/>
</dbReference>
<evidence type="ECO:0000256" key="2">
    <source>
        <dbReference type="ARBA" id="ARBA00022723"/>
    </source>
</evidence>
<evidence type="ECO:0000313" key="10">
    <source>
        <dbReference type="Proteomes" id="UP001161247"/>
    </source>
</evidence>